<organism evidence="1 2">
    <name type="scientific">Marinobacter adhaerens (strain DSM 23420 / HP15)</name>
    <dbReference type="NCBI Taxonomy" id="225937"/>
    <lineage>
        <taxon>Bacteria</taxon>
        <taxon>Pseudomonadati</taxon>
        <taxon>Pseudomonadota</taxon>
        <taxon>Gammaproteobacteria</taxon>
        <taxon>Pseudomonadales</taxon>
        <taxon>Marinobacteraceae</taxon>
        <taxon>Marinobacter</taxon>
    </lineage>
</organism>
<sequence>MQDLQYIEIETGETRPQPSSGFMALVRAATTSSP</sequence>
<dbReference type="EMBL" id="CP001978">
    <property type="protein sequence ID" value="ADP97480.1"/>
    <property type="molecule type" value="Genomic_DNA"/>
</dbReference>
<evidence type="ECO:0000313" key="2">
    <source>
        <dbReference type="Proteomes" id="UP000007077"/>
    </source>
</evidence>
<reference evidence="2" key="2">
    <citation type="submission" date="2010-02" db="EMBL/GenBank/DDBJ databases">
        <title>Complete genome sequence of Marinobacter adhaerens type strain (HP15).</title>
        <authorList>
            <person name="Gaerdes A.A.M."/>
            <person name="Kaeppel E."/>
            <person name="Shezad A."/>
            <person name="Seebah S."/>
            <person name="Teeling H."/>
            <person name="Yarza P."/>
            <person name="Gloeckner F.O."/>
            <person name="Ullrich M.S."/>
        </authorList>
    </citation>
    <scope>NUCLEOTIDE SEQUENCE [LARGE SCALE GENOMIC DNA]</scope>
    <source>
        <strain evidence="2">DSM 23420 / HP15</strain>
    </source>
</reference>
<reference evidence="1 2" key="1">
    <citation type="journal article" date="2010" name="Stand. Genomic Sci.">
        <title>Complete genome sequence of Marinobacter adhaerens type strain (HP15), a diatom-interacting marine microorganism.</title>
        <authorList>
            <person name="Gardes A."/>
            <person name="Kaeppel E."/>
            <person name="Shehzad A."/>
            <person name="Seebah S."/>
            <person name="Teeling H."/>
            <person name="Yarza P."/>
            <person name="Glockner F.O."/>
            <person name="Grossart H.P."/>
            <person name="Ullrich M.S."/>
        </authorList>
    </citation>
    <scope>NUCLEOTIDE SEQUENCE [LARGE SCALE GENOMIC DNA]</scope>
    <source>
        <strain evidence="2">DSM 23420 / HP15</strain>
    </source>
</reference>
<dbReference type="Proteomes" id="UP000007077">
    <property type="component" value="Chromosome"/>
</dbReference>
<dbReference type="KEGG" id="mad:HP15_1716"/>
<evidence type="ECO:0000313" key="1">
    <source>
        <dbReference type="EMBL" id="ADP97480.1"/>
    </source>
</evidence>
<gene>
    <name evidence="1" type="ordered locus">HP15_1716</name>
</gene>
<proteinExistence type="predicted"/>
<name>E4PN31_MARAH</name>
<accession>E4PN31</accession>
<protein>
    <submittedName>
        <fullName evidence="1">Uncharacterized protein</fullName>
    </submittedName>
</protein>
<dbReference type="HOGENOM" id="CLU_3374524_0_0_6"/>
<dbReference type="AlphaFoldDB" id="E4PN31"/>